<dbReference type="AlphaFoldDB" id="A0A0J8D4M3"/>
<keyword evidence="5 13" id="KW-0276">Fatty acid metabolism</keyword>
<evidence type="ECO:0000256" key="5">
    <source>
        <dbReference type="ARBA" id="ARBA00022832"/>
    </source>
</evidence>
<keyword evidence="2 13" id="KW-0808">Transferase</keyword>
<keyword evidence="17" id="KW-1185">Reference proteome</keyword>
<name>A0A0J8D4M3_CLOCY</name>
<comment type="catalytic activity">
    <reaction evidence="14">
        <text>(6S)-NADPHX + ADP = AMP + phosphate + NADPH + H(+)</text>
        <dbReference type="Rhea" id="RHEA:32235"/>
        <dbReference type="ChEBI" id="CHEBI:15378"/>
        <dbReference type="ChEBI" id="CHEBI:43474"/>
        <dbReference type="ChEBI" id="CHEBI:57783"/>
        <dbReference type="ChEBI" id="CHEBI:64076"/>
        <dbReference type="ChEBI" id="CHEBI:456215"/>
        <dbReference type="ChEBI" id="CHEBI:456216"/>
        <dbReference type="EC" id="4.2.1.136"/>
    </reaction>
</comment>
<dbReference type="PANTHER" id="PTHR12592:SF0">
    <property type="entry name" value="ATP-DEPENDENT (S)-NAD(P)H-HYDRATE DEHYDRATASE"/>
    <property type="match status" value="1"/>
</dbReference>
<dbReference type="Gene3D" id="3.40.1190.20">
    <property type="match status" value="1"/>
</dbReference>
<dbReference type="GO" id="GO:0052856">
    <property type="term" value="F:NAD(P)HX epimerase activity"/>
    <property type="evidence" value="ECO:0007669"/>
    <property type="project" value="TreeGrafter"/>
</dbReference>
<dbReference type="Pfam" id="PF01648">
    <property type="entry name" value="ACPS"/>
    <property type="match status" value="1"/>
</dbReference>
<dbReference type="RefSeq" id="WP_048571498.1">
    <property type="nucleotide sequence ID" value="NZ_LFVU01000028.1"/>
</dbReference>
<keyword evidence="6 14" id="KW-0067">ATP-binding</keyword>
<dbReference type="InterPro" id="IPR000631">
    <property type="entry name" value="CARKD"/>
</dbReference>
<feature type="binding site" evidence="13">
    <location>
        <position position="53"/>
    </location>
    <ligand>
        <name>Mg(2+)</name>
        <dbReference type="ChEBI" id="CHEBI:18420"/>
    </ligand>
</feature>
<dbReference type="GO" id="GO:0046496">
    <property type="term" value="P:nicotinamide nucleotide metabolic process"/>
    <property type="evidence" value="ECO:0007669"/>
    <property type="project" value="UniProtKB-UniRule"/>
</dbReference>
<dbReference type="GO" id="GO:0006633">
    <property type="term" value="P:fatty acid biosynthetic process"/>
    <property type="evidence" value="ECO:0007669"/>
    <property type="project" value="UniProtKB-UniRule"/>
</dbReference>
<dbReference type="InterPro" id="IPR017953">
    <property type="entry name" value="Carbohydrate_kinase_pred_CS"/>
</dbReference>
<dbReference type="CDD" id="cd01171">
    <property type="entry name" value="YXKO-related"/>
    <property type="match status" value="1"/>
</dbReference>
<comment type="similarity">
    <text evidence="14">Belongs to the NnrD/CARKD family.</text>
</comment>
<dbReference type="PROSITE" id="PS51383">
    <property type="entry name" value="YJEF_C_3"/>
    <property type="match status" value="1"/>
</dbReference>
<evidence type="ECO:0000313" key="17">
    <source>
        <dbReference type="Proteomes" id="UP000036756"/>
    </source>
</evidence>
<evidence type="ECO:0000256" key="7">
    <source>
        <dbReference type="ARBA" id="ARBA00022842"/>
    </source>
</evidence>
<dbReference type="PANTHER" id="PTHR12592">
    <property type="entry name" value="ATP-DEPENDENT (S)-NAD(P)H-HYDRATE DEHYDRATASE FAMILY MEMBER"/>
    <property type="match status" value="1"/>
</dbReference>
<dbReference type="PATRIC" id="fig|1121307.3.peg.714"/>
<dbReference type="SUPFAM" id="SSF56214">
    <property type="entry name" value="4'-phosphopantetheinyl transferase"/>
    <property type="match status" value="1"/>
</dbReference>
<dbReference type="InterPro" id="IPR004568">
    <property type="entry name" value="Ppantetheine-prot_Trfase_dom"/>
</dbReference>
<evidence type="ECO:0000256" key="2">
    <source>
        <dbReference type="ARBA" id="ARBA00022679"/>
    </source>
</evidence>
<comment type="caution">
    <text evidence="16">The sequence shown here is derived from an EMBL/GenBank/DDBJ whole genome shotgun (WGS) entry which is preliminary data.</text>
</comment>
<dbReference type="GO" id="GO:0052855">
    <property type="term" value="F:ADP-dependent NAD(P)H-hydrate dehydratase activity"/>
    <property type="evidence" value="ECO:0007669"/>
    <property type="project" value="UniProtKB-UniRule"/>
</dbReference>
<dbReference type="GO" id="GO:0110051">
    <property type="term" value="P:metabolite repair"/>
    <property type="evidence" value="ECO:0007669"/>
    <property type="project" value="TreeGrafter"/>
</dbReference>
<reference evidence="16 17" key="1">
    <citation type="submission" date="2015-06" db="EMBL/GenBank/DDBJ databases">
        <title>Draft genome sequence of the purine-degrading Clostridium cylindrosporum HC-1 (DSM 605).</title>
        <authorList>
            <person name="Poehlein A."/>
            <person name="Schiel-Bengelsdorf B."/>
            <person name="Bengelsdorf F."/>
            <person name="Daniel R."/>
            <person name="Duerre P."/>
        </authorList>
    </citation>
    <scope>NUCLEOTIDE SEQUENCE [LARGE SCALE GENOMIC DNA]</scope>
    <source>
        <strain evidence="16 17">DSM 605</strain>
    </source>
</reference>
<evidence type="ECO:0000313" key="16">
    <source>
        <dbReference type="EMBL" id="KMT21115.1"/>
    </source>
</evidence>
<feature type="binding site" evidence="14">
    <location>
        <position position="165"/>
    </location>
    <ligand>
        <name>(6S)-NADPHX</name>
        <dbReference type="ChEBI" id="CHEBI:64076"/>
    </ligand>
</feature>
<comment type="function">
    <text evidence="13">Transfers the 4'-phosphopantetheine moiety from coenzyme A to a Ser of acyl-carrier-protein.</text>
</comment>
<accession>A0A0J8D4M3</accession>
<dbReference type="PROSITE" id="PS01050">
    <property type="entry name" value="YJEF_C_2"/>
    <property type="match status" value="1"/>
</dbReference>
<keyword evidence="3 13" id="KW-0479">Metal-binding</keyword>
<sequence length="408" mass="44575">MVFGTGIDIIKIERVARLIEKEAFMKKFFTDREREYLKHKRAESAAGYFSAKEAIVKSMGTGFTGFKFKDVEVLREDNEPFVILHGNARKIAEDMGIGTIKVSISHEKDFAISSAIALKEVKGRGKEYLLKEYPLNILRKRENNSHKGTYGKVSIIGGSYTMSGAAILAANAALRTGSGLVNCVIPECIIERVASSVYEATYTPLNHSGGTINLTQKDINLILEKSDALSIGTGIGFEEKFLKPIEEILKLSRIPIVIDADAINILALDVNILKKERECSVILTPHPLEMSRLTGLSVNYINSNREEVAKKFAKEHNCILLLKGHETVVSNGDKVYINKSGNPGMATGGSGDVLTGIICSLLGQGYTAYESGVLGSYIHGLAGDMAYEVYGYGLKASDITNYIGQYVK</sequence>
<dbReference type="NCBIfam" id="TIGR00196">
    <property type="entry name" value="yjeF_cterm"/>
    <property type="match status" value="1"/>
</dbReference>
<evidence type="ECO:0000256" key="6">
    <source>
        <dbReference type="ARBA" id="ARBA00022840"/>
    </source>
</evidence>
<dbReference type="EC" id="2.7.8.7" evidence="13"/>
<evidence type="ECO:0000256" key="14">
    <source>
        <dbReference type="HAMAP-Rule" id="MF_01965"/>
    </source>
</evidence>
<evidence type="ECO:0000256" key="12">
    <source>
        <dbReference type="ARBA" id="ARBA00023239"/>
    </source>
</evidence>
<evidence type="ECO:0000259" key="15">
    <source>
        <dbReference type="PROSITE" id="PS51383"/>
    </source>
</evidence>
<dbReference type="NCBIfam" id="TIGR00556">
    <property type="entry name" value="pantethn_trn"/>
    <property type="match status" value="1"/>
</dbReference>
<dbReference type="GO" id="GO:0000287">
    <property type="term" value="F:magnesium ion binding"/>
    <property type="evidence" value="ECO:0007669"/>
    <property type="project" value="UniProtKB-UniRule"/>
</dbReference>
<comment type="subcellular location">
    <subcellularLocation>
        <location evidence="13">Cytoplasm</location>
    </subcellularLocation>
</comment>
<feature type="binding site" evidence="14">
    <location>
        <position position="351"/>
    </location>
    <ligand>
        <name>AMP</name>
        <dbReference type="ChEBI" id="CHEBI:456215"/>
    </ligand>
</feature>
<evidence type="ECO:0000256" key="3">
    <source>
        <dbReference type="ARBA" id="ARBA00022723"/>
    </source>
</evidence>
<feature type="binding site" evidence="14">
    <location>
        <position position="234"/>
    </location>
    <ligand>
        <name>(6S)-NADPHX</name>
        <dbReference type="ChEBI" id="CHEBI:64076"/>
    </ligand>
</feature>
<gene>
    <name evidence="14" type="primary">nnrD</name>
    <name evidence="13" type="synonym">acpS</name>
    <name evidence="16" type="ORF">CLCY_1c03490</name>
</gene>
<dbReference type="NCBIfam" id="TIGR00516">
    <property type="entry name" value="acpS"/>
    <property type="match status" value="1"/>
</dbReference>
<evidence type="ECO:0000256" key="9">
    <source>
        <dbReference type="ARBA" id="ARBA00023027"/>
    </source>
</evidence>
<dbReference type="Proteomes" id="UP000036756">
    <property type="component" value="Unassembled WGS sequence"/>
</dbReference>
<dbReference type="InterPro" id="IPR008278">
    <property type="entry name" value="4-PPantetheinyl_Trfase_dom"/>
</dbReference>
<dbReference type="GO" id="GO:0008897">
    <property type="term" value="F:holo-[acyl-carrier-protein] synthase activity"/>
    <property type="evidence" value="ECO:0007669"/>
    <property type="project" value="UniProtKB-UniRule"/>
</dbReference>
<dbReference type="InterPro" id="IPR029056">
    <property type="entry name" value="Ribokinase-like"/>
</dbReference>
<feature type="domain" description="YjeF C-terminal" evidence="15">
    <location>
        <begin position="130"/>
        <end position="408"/>
    </location>
</feature>
<keyword evidence="10 13" id="KW-0443">Lipid metabolism</keyword>
<dbReference type="EC" id="4.2.1.136" evidence="14"/>
<comment type="subunit">
    <text evidence="14">Homotetramer.</text>
</comment>
<feature type="binding site" evidence="14">
    <location>
        <position position="352"/>
    </location>
    <ligand>
        <name>(6S)-NADPHX</name>
        <dbReference type="ChEBI" id="CHEBI:64076"/>
    </ligand>
</feature>
<organism evidence="16 17">
    <name type="scientific">Clostridium cylindrosporum DSM 605</name>
    <dbReference type="NCBI Taxonomy" id="1121307"/>
    <lineage>
        <taxon>Bacteria</taxon>
        <taxon>Bacillati</taxon>
        <taxon>Bacillota</taxon>
        <taxon>Clostridia</taxon>
        <taxon>Eubacteriales</taxon>
        <taxon>Clostridiaceae</taxon>
        <taxon>Clostridium</taxon>
    </lineage>
</organism>
<proteinExistence type="inferred from homology"/>
<dbReference type="OrthoDB" id="9806925at2"/>
<dbReference type="STRING" id="1121307.CLCY_1c03490"/>
<keyword evidence="9 14" id="KW-0520">NAD</keyword>
<evidence type="ECO:0000256" key="4">
    <source>
        <dbReference type="ARBA" id="ARBA00022741"/>
    </source>
</evidence>
<comment type="catalytic activity">
    <reaction evidence="14">
        <text>(6S)-NADHX + ADP = AMP + phosphate + NADH + H(+)</text>
        <dbReference type="Rhea" id="RHEA:32223"/>
        <dbReference type="ChEBI" id="CHEBI:15378"/>
        <dbReference type="ChEBI" id="CHEBI:43474"/>
        <dbReference type="ChEBI" id="CHEBI:57945"/>
        <dbReference type="ChEBI" id="CHEBI:64074"/>
        <dbReference type="ChEBI" id="CHEBI:456215"/>
        <dbReference type="ChEBI" id="CHEBI:456216"/>
        <dbReference type="EC" id="4.2.1.136"/>
    </reaction>
</comment>
<keyword evidence="7 13" id="KW-0460">Magnesium</keyword>
<dbReference type="SUPFAM" id="SSF53613">
    <property type="entry name" value="Ribokinase-like"/>
    <property type="match status" value="1"/>
</dbReference>
<keyword evidence="8 14" id="KW-0521">NADP</keyword>
<keyword evidence="4 14" id="KW-0547">Nucleotide-binding</keyword>
<feature type="binding site" evidence="14">
    <location>
        <begin position="323"/>
        <end position="327"/>
    </location>
    <ligand>
        <name>AMP</name>
        <dbReference type="ChEBI" id="CHEBI:456215"/>
    </ligand>
</feature>
<dbReference type="EMBL" id="LFVU01000028">
    <property type="protein sequence ID" value="KMT21115.1"/>
    <property type="molecule type" value="Genomic_DNA"/>
</dbReference>
<evidence type="ECO:0000256" key="1">
    <source>
        <dbReference type="ARBA" id="ARBA00022516"/>
    </source>
</evidence>
<keyword evidence="12 14" id="KW-0456">Lyase</keyword>
<dbReference type="HAMAP" id="MF_01965">
    <property type="entry name" value="NADHX_dehydratase"/>
    <property type="match status" value="1"/>
</dbReference>
<keyword evidence="1 13" id="KW-0444">Lipid biosynthesis</keyword>
<evidence type="ECO:0000256" key="11">
    <source>
        <dbReference type="ARBA" id="ARBA00023160"/>
    </source>
</evidence>
<comment type="function">
    <text evidence="14">Catalyzes the dehydration of the S-form of NAD(P)HX at the expense of ADP, which is converted to AMP. Together with NAD(P)HX epimerase, which catalyzes the epimerization of the S- and R-forms, the enzyme allows the repair of both epimers of NAD(P)HX, a damaged form of NAD(P)H that is a result of enzymatic or heat-dependent hydration.</text>
</comment>
<keyword evidence="13" id="KW-0963">Cytoplasm</keyword>
<keyword evidence="16" id="KW-0413">Isomerase</keyword>
<evidence type="ECO:0000256" key="13">
    <source>
        <dbReference type="HAMAP-Rule" id="MF_00101"/>
    </source>
</evidence>
<comment type="similarity">
    <text evidence="13">Belongs to the P-Pant transferase superfamily. AcpS family.</text>
</comment>
<feature type="binding site" evidence="14">
    <location>
        <position position="286"/>
    </location>
    <ligand>
        <name>(6S)-NADPHX</name>
        <dbReference type="ChEBI" id="CHEBI:64076"/>
    </ligand>
</feature>
<protein>
    <recommendedName>
        <fullName evidence="13 14">Multifunctional fusion protein</fullName>
    </recommendedName>
    <domain>
        <recommendedName>
            <fullName evidence="13">Holo-[acyl-carrier-protein] synthase</fullName>
            <shortName evidence="13">Holo-ACP synthase</shortName>
            <ecNumber evidence="13">2.7.8.7</ecNumber>
        </recommendedName>
        <alternativeName>
            <fullName evidence="13">4'-phosphopantetheinyl transferase AcpS</fullName>
        </alternativeName>
    </domain>
    <domain>
        <recommendedName>
            <fullName evidence="14">ADP-dependent (S)-NAD(P)H-hydrate dehydratase</fullName>
            <ecNumber evidence="14">4.2.1.136</ecNumber>
        </recommendedName>
        <alternativeName>
            <fullName evidence="14">ADP-dependent NAD(P)HX dehydratase</fullName>
        </alternativeName>
    </domain>
</protein>
<comment type="cofactor">
    <cofactor evidence="13">
        <name>Mg(2+)</name>
        <dbReference type="ChEBI" id="CHEBI:18420"/>
    </cofactor>
</comment>
<keyword evidence="11 13" id="KW-0275">Fatty acid biosynthesis</keyword>
<dbReference type="Pfam" id="PF01256">
    <property type="entry name" value="Carb_kinase"/>
    <property type="match status" value="1"/>
</dbReference>
<dbReference type="InterPro" id="IPR037143">
    <property type="entry name" value="4-PPantetheinyl_Trfase_dom_sf"/>
</dbReference>
<evidence type="ECO:0000256" key="10">
    <source>
        <dbReference type="ARBA" id="ARBA00023098"/>
    </source>
</evidence>
<dbReference type="GO" id="GO:0005737">
    <property type="term" value="C:cytoplasm"/>
    <property type="evidence" value="ECO:0007669"/>
    <property type="project" value="UniProtKB-SubCell"/>
</dbReference>
<comment type="catalytic activity">
    <reaction evidence="13">
        <text>apo-[ACP] + CoA = holo-[ACP] + adenosine 3',5'-bisphosphate + H(+)</text>
        <dbReference type="Rhea" id="RHEA:12068"/>
        <dbReference type="Rhea" id="RHEA-COMP:9685"/>
        <dbReference type="Rhea" id="RHEA-COMP:9690"/>
        <dbReference type="ChEBI" id="CHEBI:15378"/>
        <dbReference type="ChEBI" id="CHEBI:29999"/>
        <dbReference type="ChEBI" id="CHEBI:57287"/>
        <dbReference type="ChEBI" id="CHEBI:58343"/>
        <dbReference type="ChEBI" id="CHEBI:64479"/>
        <dbReference type="EC" id="2.7.8.7"/>
    </reaction>
</comment>
<dbReference type="InterPro" id="IPR002582">
    <property type="entry name" value="ACPS"/>
</dbReference>
<dbReference type="Gene3D" id="3.90.470.20">
    <property type="entry name" value="4'-phosphopantetheinyl transferase domain"/>
    <property type="match status" value="1"/>
</dbReference>
<dbReference type="HAMAP" id="MF_00101">
    <property type="entry name" value="AcpS"/>
    <property type="match status" value="1"/>
</dbReference>
<feature type="binding site" evidence="13">
    <location>
        <position position="8"/>
    </location>
    <ligand>
        <name>Mg(2+)</name>
        <dbReference type="ChEBI" id="CHEBI:18420"/>
    </ligand>
</feature>
<evidence type="ECO:0000256" key="8">
    <source>
        <dbReference type="ARBA" id="ARBA00022857"/>
    </source>
</evidence>
<dbReference type="GO" id="GO:0005524">
    <property type="term" value="F:ATP binding"/>
    <property type="evidence" value="ECO:0007669"/>
    <property type="project" value="UniProtKB-KW"/>
</dbReference>